<evidence type="ECO:0000256" key="12">
    <source>
        <dbReference type="ARBA" id="ARBA00023326"/>
    </source>
</evidence>
<organism evidence="16 17">
    <name type="scientific">Aureobasidium pullulans</name>
    <name type="common">Black yeast</name>
    <name type="synonym">Pullularia pullulans</name>
    <dbReference type="NCBI Taxonomy" id="5580"/>
    <lineage>
        <taxon>Eukaryota</taxon>
        <taxon>Fungi</taxon>
        <taxon>Dikarya</taxon>
        <taxon>Ascomycota</taxon>
        <taxon>Pezizomycotina</taxon>
        <taxon>Dothideomycetes</taxon>
        <taxon>Dothideomycetidae</taxon>
        <taxon>Dothideales</taxon>
        <taxon>Saccotheciaceae</taxon>
        <taxon>Aureobasidium</taxon>
    </lineage>
</organism>
<evidence type="ECO:0000313" key="17">
    <source>
        <dbReference type="Proteomes" id="UP000308014"/>
    </source>
</evidence>
<comment type="caution">
    <text evidence="16">The sequence shown here is derived from an EMBL/GenBank/DDBJ whole genome shotgun (WGS) entry which is preliminary data.</text>
</comment>
<keyword evidence="11 13" id="KW-0326">Glycosidase</keyword>
<protein>
    <recommendedName>
        <fullName evidence="4 13">Alpha-galactosidase</fullName>
        <ecNumber evidence="4 13">3.2.1.22</ecNumber>
    </recommendedName>
    <alternativeName>
        <fullName evidence="13">Melibiase</fullName>
    </alternativeName>
</protein>
<evidence type="ECO:0000256" key="8">
    <source>
        <dbReference type="ARBA" id="ARBA00023157"/>
    </source>
</evidence>
<dbReference type="CDD" id="cd14792">
    <property type="entry name" value="GH27"/>
    <property type="match status" value="1"/>
</dbReference>
<dbReference type="EMBL" id="QZAJ01000001">
    <property type="protein sequence ID" value="THW24328.1"/>
    <property type="molecule type" value="Genomic_DNA"/>
</dbReference>
<dbReference type="PANTHER" id="PTHR11452:SF75">
    <property type="entry name" value="ALPHA-GALACTOSIDASE MEL1"/>
    <property type="match status" value="1"/>
</dbReference>
<dbReference type="Pfam" id="PF16499">
    <property type="entry name" value="Melibiase_2"/>
    <property type="match status" value="1"/>
</dbReference>
<evidence type="ECO:0000256" key="6">
    <source>
        <dbReference type="ARBA" id="ARBA00022729"/>
    </source>
</evidence>
<feature type="chain" id="PRO_5020415542" description="Alpha-galactosidase" evidence="14">
    <location>
        <begin position="17"/>
        <end position="675"/>
    </location>
</feature>
<evidence type="ECO:0000256" key="11">
    <source>
        <dbReference type="ARBA" id="ARBA00023295"/>
    </source>
</evidence>
<evidence type="ECO:0000256" key="1">
    <source>
        <dbReference type="ARBA" id="ARBA00001255"/>
    </source>
</evidence>
<dbReference type="PANTHER" id="PTHR11452">
    <property type="entry name" value="ALPHA-GALACTOSIDASE/ALPHA-N-ACETYLGALACTOSAMINIDASE"/>
    <property type="match status" value="1"/>
</dbReference>
<comment type="catalytic activity">
    <reaction evidence="1 13">
        <text>Hydrolysis of terminal, non-reducing alpha-D-galactose residues in alpha-D-galactosides, including galactose oligosaccharides, galactomannans and galactolipids.</text>
        <dbReference type="EC" id="3.2.1.22"/>
    </reaction>
</comment>
<keyword evidence="9" id="KW-0325">Glycoprotein</keyword>
<keyword evidence="5" id="KW-0964">Secreted</keyword>
<evidence type="ECO:0000256" key="3">
    <source>
        <dbReference type="ARBA" id="ARBA00009743"/>
    </source>
</evidence>
<dbReference type="InterPro" id="IPR013780">
    <property type="entry name" value="Glyco_hydro_b"/>
</dbReference>
<gene>
    <name evidence="16" type="ORF">D6D24_00104</name>
</gene>
<dbReference type="Pfam" id="PF17801">
    <property type="entry name" value="Melibiase_C"/>
    <property type="match status" value="1"/>
</dbReference>
<dbReference type="GO" id="GO:0004557">
    <property type="term" value="F:alpha-galactosidase activity"/>
    <property type="evidence" value="ECO:0007669"/>
    <property type="project" value="UniProtKB-EC"/>
</dbReference>
<reference evidence="16 17" key="1">
    <citation type="submission" date="2018-10" db="EMBL/GenBank/DDBJ databases">
        <title>Fifty Aureobasidium pullulans genomes reveal a recombining polyextremotolerant generalist.</title>
        <authorList>
            <person name="Gostincar C."/>
            <person name="Turk M."/>
            <person name="Zajc J."/>
            <person name="Gunde-Cimerman N."/>
        </authorList>
    </citation>
    <scope>NUCLEOTIDE SEQUENCE [LARGE SCALE GENOMIC DNA]</scope>
    <source>
        <strain evidence="16 17">EXF-11318</strain>
    </source>
</reference>
<evidence type="ECO:0000256" key="4">
    <source>
        <dbReference type="ARBA" id="ARBA00012755"/>
    </source>
</evidence>
<dbReference type="GO" id="GO:0000272">
    <property type="term" value="P:polysaccharide catabolic process"/>
    <property type="evidence" value="ECO:0007669"/>
    <property type="project" value="UniProtKB-KW"/>
</dbReference>
<dbReference type="InterPro" id="IPR017853">
    <property type="entry name" value="GH"/>
</dbReference>
<evidence type="ECO:0000256" key="2">
    <source>
        <dbReference type="ARBA" id="ARBA00004613"/>
    </source>
</evidence>
<dbReference type="InterPro" id="IPR041233">
    <property type="entry name" value="Melibiase_C"/>
</dbReference>
<dbReference type="PRINTS" id="PR00740">
    <property type="entry name" value="GLHYDRLASE27"/>
</dbReference>
<dbReference type="SUPFAM" id="SSF51011">
    <property type="entry name" value="Glycosyl hydrolase domain"/>
    <property type="match status" value="1"/>
</dbReference>
<dbReference type="Proteomes" id="UP000308014">
    <property type="component" value="Unassembled WGS sequence"/>
</dbReference>
<proteinExistence type="inferred from homology"/>
<keyword evidence="7 13" id="KW-0378">Hydrolase</keyword>
<feature type="signal peptide" evidence="14">
    <location>
        <begin position="1"/>
        <end position="16"/>
    </location>
</feature>
<dbReference type="SUPFAM" id="SSF51445">
    <property type="entry name" value="(Trans)glycosidases"/>
    <property type="match status" value="1"/>
</dbReference>
<evidence type="ECO:0000259" key="15">
    <source>
        <dbReference type="Pfam" id="PF17801"/>
    </source>
</evidence>
<evidence type="ECO:0000313" key="16">
    <source>
        <dbReference type="EMBL" id="THW24328.1"/>
    </source>
</evidence>
<comment type="similarity">
    <text evidence="3 13">Belongs to the glycosyl hydrolase 27 family.</text>
</comment>
<evidence type="ECO:0000256" key="13">
    <source>
        <dbReference type="RuleBase" id="RU361168"/>
    </source>
</evidence>
<dbReference type="Gene3D" id="2.60.40.1180">
    <property type="entry name" value="Golgi alpha-mannosidase II"/>
    <property type="match status" value="1"/>
</dbReference>
<evidence type="ECO:0000256" key="5">
    <source>
        <dbReference type="ARBA" id="ARBA00022525"/>
    </source>
</evidence>
<comment type="subcellular location">
    <subcellularLocation>
        <location evidence="2">Secreted</location>
    </subcellularLocation>
</comment>
<dbReference type="EC" id="3.2.1.22" evidence="4 13"/>
<dbReference type="GO" id="GO:0005576">
    <property type="term" value="C:extracellular region"/>
    <property type="evidence" value="ECO:0007669"/>
    <property type="project" value="UniProtKB-SubCell"/>
</dbReference>
<keyword evidence="6 14" id="KW-0732">Signal</keyword>
<dbReference type="Gene3D" id="3.20.20.70">
    <property type="entry name" value="Aldolase class I"/>
    <property type="match status" value="1"/>
</dbReference>
<dbReference type="InterPro" id="IPR013785">
    <property type="entry name" value="Aldolase_TIM"/>
</dbReference>
<evidence type="ECO:0000256" key="9">
    <source>
        <dbReference type="ARBA" id="ARBA00023180"/>
    </source>
</evidence>
<name>A0A4S8WGX7_AURPU</name>
<evidence type="ECO:0000256" key="7">
    <source>
        <dbReference type="ARBA" id="ARBA00022801"/>
    </source>
</evidence>
<evidence type="ECO:0000256" key="14">
    <source>
        <dbReference type="SAM" id="SignalP"/>
    </source>
</evidence>
<keyword evidence="10" id="KW-0119">Carbohydrate metabolism</keyword>
<dbReference type="FunFam" id="3.20.20.70:FF:000197">
    <property type="entry name" value="Alpha-galactosidase"/>
    <property type="match status" value="1"/>
</dbReference>
<accession>A0A4S8WGX7</accession>
<feature type="domain" description="Alpha galactosidase C-terminal" evidence="15">
    <location>
        <begin position="331"/>
        <end position="404"/>
    </location>
</feature>
<keyword evidence="8 13" id="KW-1015">Disulfide bond</keyword>
<dbReference type="FunFam" id="2.60.40.1180:FF:000008">
    <property type="entry name" value="Alpha-galactosidase"/>
    <property type="match status" value="1"/>
</dbReference>
<evidence type="ECO:0000256" key="10">
    <source>
        <dbReference type="ARBA" id="ARBA00023277"/>
    </source>
</evidence>
<dbReference type="AlphaFoldDB" id="A0A4S8WGX7"/>
<keyword evidence="12" id="KW-0624">Polysaccharide degradation</keyword>
<sequence>MALLTGLAALPTLTFASPTLHKRLANGLALTPPMGWNSYNHYNCAPNQSIIHSNAEALVSLGLADLGYTYVTTDCGWTLPHRTADNELTWNETLFPAGFPALGQYIHDLGLGFGVYSDGGILMCMNTELGTNQTGSLGYETTDAETFASWGADLLKYDNCWSSQERGFTNVDYEPLTSPHQNYVNMRNALDATGKNMLFQICDWGVDFPSAWAPDLGNTWRVTNDIIPNWRTIFRIVNQVVPQTDYAAPGRWLDLDMLEIGNDIFTHAEEQTHFALWSILKSPLTIGCALNDSITSVSAESLAIMKNENIIGFNQDALGVSANLTRRYSDEGYDIWSGPLSGNRTVAALVNWNNFSIDATFDLPDAGLQSAGWVRDAWTNETRKNVVTSYKASVEAHGTLLLELGATTPAGVYQLDGYVRPKLRRINLLTYYRRSGDVSLENVYALTTSDAYTMTIHFSSPVPSSCDLGIHNQYQRFSHQVQQGQSSITLPVSLIAGNNNALSISNTNSISSIAVTPPTGKFYPNTAFAISGSGNASHITCVPGLCSPLGTKIGDLSPNNSASLNIPASATTTGSRYVELTYINNDVAIGTSWGEGRNARNITITVNNQTTRLEVPLSGRSSELYSSMKGWGDSAVLGVLVDGWKEGDNEVVIGNIGGEKGVQPLGADFVGLKVF</sequence>
<dbReference type="InterPro" id="IPR002241">
    <property type="entry name" value="Glyco_hydro_27"/>
</dbReference>